<dbReference type="Gene3D" id="3.80.10.10">
    <property type="entry name" value="Ribonuclease Inhibitor"/>
    <property type="match status" value="2"/>
</dbReference>
<evidence type="ECO:0000256" key="9">
    <source>
        <dbReference type="ARBA" id="ARBA00022840"/>
    </source>
</evidence>
<dbReference type="Gene3D" id="1.10.510.10">
    <property type="entry name" value="Transferase(Phosphotransferase) domain 1"/>
    <property type="match status" value="1"/>
</dbReference>
<dbReference type="FunFam" id="3.30.200.20:FF:000307">
    <property type="entry name" value="pollen receptor-like kinase 1"/>
    <property type="match status" value="1"/>
</dbReference>
<dbReference type="GO" id="GO:0005524">
    <property type="term" value="F:ATP binding"/>
    <property type="evidence" value="ECO:0007669"/>
    <property type="project" value="UniProtKB-KW"/>
</dbReference>
<evidence type="ECO:0000256" key="15">
    <source>
        <dbReference type="SAM" id="Phobius"/>
    </source>
</evidence>
<organism evidence="17 18">
    <name type="scientific">Turnera subulata</name>
    <dbReference type="NCBI Taxonomy" id="218843"/>
    <lineage>
        <taxon>Eukaryota</taxon>
        <taxon>Viridiplantae</taxon>
        <taxon>Streptophyta</taxon>
        <taxon>Embryophyta</taxon>
        <taxon>Tracheophyta</taxon>
        <taxon>Spermatophyta</taxon>
        <taxon>Magnoliopsida</taxon>
        <taxon>eudicotyledons</taxon>
        <taxon>Gunneridae</taxon>
        <taxon>Pentapetalae</taxon>
        <taxon>rosids</taxon>
        <taxon>fabids</taxon>
        <taxon>Malpighiales</taxon>
        <taxon>Passifloraceae</taxon>
        <taxon>Turnera</taxon>
    </lineage>
</organism>
<dbReference type="OrthoDB" id="418615at2759"/>
<evidence type="ECO:0000256" key="14">
    <source>
        <dbReference type="SAM" id="MobiDB-lite"/>
    </source>
</evidence>
<protein>
    <recommendedName>
        <fullName evidence="16">Protein kinase domain-containing protein</fullName>
    </recommendedName>
</protein>
<dbReference type="PROSITE" id="PS50011">
    <property type="entry name" value="PROTEIN_KINASE_DOM"/>
    <property type="match status" value="1"/>
</dbReference>
<comment type="caution">
    <text evidence="17">The sequence shown here is derived from an EMBL/GenBank/DDBJ whole genome shotgun (WGS) entry which is preliminary data.</text>
</comment>
<dbReference type="FunFam" id="3.80.10.10:FF:000400">
    <property type="entry name" value="Nuclear pore complex protein NUP107"/>
    <property type="match status" value="1"/>
</dbReference>
<dbReference type="AlphaFoldDB" id="A0A9Q0J4V9"/>
<evidence type="ECO:0000256" key="6">
    <source>
        <dbReference type="ARBA" id="ARBA00022729"/>
    </source>
</evidence>
<dbReference type="InterPro" id="IPR046959">
    <property type="entry name" value="PRK1-6/SRF4-like"/>
</dbReference>
<evidence type="ECO:0000256" key="1">
    <source>
        <dbReference type="ARBA" id="ARBA00004191"/>
    </source>
</evidence>
<evidence type="ECO:0000256" key="11">
    <source>
        <dbReference type="ARBA" id="ARBA00023136"/>
    </source>
</evidence>
<dbReference type="InterPro" id="IPR011009">
    <property type="entry name" value="Kinase-like_dom_sf"/>
</dbReference>
<dbReference type="Pfam" id="PF00069">
    <property type="entry name" value="Pkinase"/>
    <property type="match status" value="1"/>
</dbReference>
<dbReference type="SUPFAM" id="SSF56112">
    <property type="entry name" value="Protein kinase-like (PK-like)"/>
    <property type="match status" value="1"/>
</dbReference>
<dbReference type="InterPro" id="IPR000719">
    <property type="entry name" value="Prot_kinase_dom"/>
</dbReference>
<evidence type="ECO:0000256" key="8">
    <source>
        <dbReference type="ARBA" id="ARBA00022741"/>
    </source>
</evidence>
<dbReference type="Pfam" id="PF13855">
    <property type="entry name" value="LRR_8"/>
    <property type="match status" value="1"/>
</dbReference>
<feature type="domain" description="Protein kinase" evidence="16">
    <location>
        <begin position="404"/>
        <end position="693"/>
    </location>
</feature>
<evidence type="ECO:0000256" key="7">
    <source>
        <dbReference type="ARBA" id="ARBA00022737"/>
    </source>
</evidence>
<evidence type="ECO:0000259" key="16">
    <source>
        <dbReference type="PROSITE" id="PS50011"/>
    </source>
</evidence>
<sequence length="715" mass="77314">MLVKGAHAAPLVRAPTFSNTRPSCSKQIIMIIKFLMDKKIQCSPGRSMYALSLFIVLLSHLAPATIGLTPETEALLKFKASLANADDTALSKWSDKTTPCSKGAEDENWVGVICGEGSVRGLQLEDMGLMGKIDVEALKGLPDLRSLSLMKNSFEGPLPDFNKLPGLRSLFLSDNNFSGAIPDDAFLGMKLKKLYLAFNSFKGPIPSSLSSLARLSVLSLEGNQFTGRIPEFKQEFQSFNVSKNALQGPIPAALAKTDPSSFSGNEGLCGEPLKNVCDTAAPAAPAADKAALKSSTDEVTNVSKSSGGLASAVIVAIIAGIAVLAIVGVIFVLLRRKKPSPDSIENGPQQPSDLGKKSGFRESEHGHSSPRALVGGNKKPPAEATKLSFVRDDRETFDLPDLLKASAEILGSGSFGSSYKASPPSGRAMVVKRFKQMNNVGKEEFQEHMRRLGRLRHPNVLPLVAYYYRKEEKLLITDYVPGGSLAVHLHGHRAVGKPTLDWPTRLKIVKGVAKGLAYLSKELPGVTTAHGHLKSSNVLVNESNEPVLTDYGLVPVINQENSRELMVAYKSPEYLHLSRITKKTDVWSLGILIMEILTGRFPSNFLQQGKGNAEEDIAGWVTSVPRENWAAEVLDKELVALQGGGESEMIKLLKIAVDCCEADLEKRLDLKEALERIDDIKDKDGGGGDEDFYSSYASEADIKSSRGTSDDFNFS</sequence>
<feature type="transmembrane region" description="Helical" evidence="15">
    <location>
        <begin position="309"/>
        <end position="334"/>
    </location>
</feature>
<feature type="compositionally biased region" description="Basic and acidic residues" evidence="14">
    <location>
        <begin position="354"/>
        <end position="367"/>
    </location>
</feature>
<keyword evidence="10 15" id="KW-1133">Transmembrane helix</keyword>
<dbReference type="Gene3D" id="3.30.200.20">
    <property type="entry name" value="Phosphorylase Kinase, domain 1"/>
    <property type="match status" value="1"/>
</dbReference>
<gene>
    <name evidence="17" type="ORF">Tsubulata_023617</name>
</gene>
<dbReference type="GO" id="GO:0004672">
    <property type="term" value="F:protein kinase activity"/>
    <property type="evidence" value="ECO:0007669"/>
    <property type="project" value="InterPro"/>
</dbReference>
<evidence type="ECO:0000256" key="3">
    <source>
        <dbReference type="ARBA" id="ARBA00022512"/>
    </source>
</evidence>
<name>A0A9Q0J4V9_9ROSI</name>
<evidence type="ECO:0000313" key="18">
    <source>
        <dbReference type="Proteomes" id="UP001141552"/>
    </source>
</evidence>
<dbReference type="InterPro" id="IPR001611">
    <property type="entry name" value="Leu-rich_rpt"/>
</dbReference>
<evidence type="ECO:0000313" key="17">
    <source>
        <dbReference type="EMBL" id="KAJ4829696.1"/>
    </source>
</evidence>
<keyword evidence="5 15" id="KW-0812">Transmembrane</keyword>
<keyword evidence="3" id="KW-0964">Secreted</keyword>
<keyword evidence="11 15" id="KW-0472">Membrane</keyword>
<dbReference type="PANTHER" id="PTHR48007">
    <property type="entry name" value="LEUCINE-RICH REPEAT RECEPTOR-LIKE PROTEIN KINASE PXC1"/>
    <property type="match status" value="1"/>
</dbReference>
<evidence type="ECO:0000256" key="5">
    <source>
        <dbReference type="ARBA" id="ARBA00022692"/>
    </source>
</evidence>
<keyword evidence="9" id="KW-0067">ATP-binding</keyword>
<evidence type="ECO:0000256" key="12">
    <source>
        <dbReference type="ARBA" id="ARBA00023180"/>
    </source>
</evidence>
<comment type="subcellular location">
    <subcellularLocation>
        <location evidence="2">Membrane</location>
    </subcellularLocation>
    <subcellularLocation>
        <location evidence="1">Secreted</location>
        <location evidence="1">Cell wall</location>
    </subcellularLocation>
</comment>
<keyword evidence="18" id="KW-1185">Reference proteome</keyword>
<dbReference type="GO" id="GO:0016020">
    <property type="term" value="C:membrane"/>
    <property type="evidence" value="ECO:0007669"/>
    <property type="project" value="UniProtKB-SubCell"/>
</dbReference>
<dbReference type="PANTHER" id="PTHR48007:SF64">
    <property type="entry name" value="POLLEN RECEPTOR-LIKE KINASE 1"/>
    <property type="match status" value="1"/>
</dbReference>
<dbReference type="SUPFAM" id="SSF52058">
    <property type="entry name" value="L domain-like"/>
    <property type="match status" value="1"/>
</dbReference>
<keyword evidence="8" id="KW-0547">Nucleotide-binding</keyword>
<evidence type="ECO:0000256" key="13">
    <source>
        <dbReference type="ARBA" id="ARBA00038043"/>
    </source>
</evidence>
<evidence type="ECO:0000256" key="4">
    <source>
        <dbReference type="ARBA" id="ARBA00022614"/>
    </source>
</evidence>
<dbReference type="Pfam" id="PF08263">
    <property type="entry name" value="LRRNT_2"/>
    <property type="match status" value="1"/>
</dbReference>
<keyword evidence="12" id="KW-0325">Glycoprotein</keyword>
<reference evidence="17" key="1">
    <citation type="submission" date="2022-02" db="EMBL/GenBank/DDBJ databases">
        <authorList>
            <person name="Henning P.M."/>
            <person name="McCubbin A.G."/>
            <person name="Shore J.S."/>
        </authorList>
    </citation>
    <scope>NUCLEOTIDE SEQUENCE</scope>
    <source>
        <strain evidence="17">F60SS</strain>
        <tissue evidence="17">Leaves</tissue>
    </source>
</reference>
<comment type="similarity">
    <text evidence="13">Belongs to the polygalacturonase-inhibiting protein family.</text>
</comment>
<dbReference type="InterPro" id="IPR032675">
    <property type="entry name" value="LRR_dom_sf"/>
</dbReference>
<proteinExistence type="inferred from homology"/>
<keyword evidence="6" id="KW-0732">Signal</keyword>
<keyword evidence="3" id="KW-0134">Cell wall</keyword>
<keyword evidence="4" id="KW-0433">Leucine-rich repeat</keyword>
<accession>A0A9Q0J4V9</accession>
<dbReference type="EMBL" id="JAKUCV010005827">
    <property type="protein sequence ID" value="KAJ4829696.1"/>
    <property type="molecule type" value="Genomic_DNA"/>
</dbReference>
<keyword evidence="7" id="KW-0677">Repeat</keyword>
<evidence type="ECO:0000256" key="10">
    <source>
        <dbReference type="ARBA" id="ARBA00022989"/>
    </source>
</evidence>
<feature type="region of interest" description="Disordered" evidence="14">
    <location>
        <begin position="340"/>
        <end position="387"/>
    </location>
</feature>
<dbReference type="Proteomes" id="UP001141552">
    <property type="component" value="Unassembled WGS sequence"/>
</dbReference>
<reference evidence="17" key="2">
    <citation type="journal article" date="2023" name="Plants (Basel)">
        <title>Annotation of the Turnera subulata (Passifloraceae) Draft Genome Reveals the S-Locus Evolved after the Divergence of Turneroideae from Passifloroideae in a Stepwise Manner.</title>
        <authorList>
            <person name="Henning P.M."/>
            <person name="Roalson E.H."/>
            <person name="Mir W."/>
            <person name="McCubbin A.G."/>
            <person name="Shore J.S."/>
        </authorList>
    </citation>
    <scope>NUCLEOTIDE SEQUENCE</scope>
    <source>
        <strain evidence="17">F60SS</strain>
    </source>
</reference>
<dbReference type="InterPro" id="IPR013210">
    <property type="entry name" value="LRR_N_plant-typ"/>
</dbReference>
<evidence type="ECO:0000256" key="2">
    <source>
        <dbReference type="ARBA" id="ARBA00004370"/>
    </source>
</evidence>